<protein>
    <submittedName>
        <fullName evidence="4">Dinuclear metal center protein, YbgI/SA1388 family</fullName>
    </submittedName>
</protein>
<dbReference type="Proteomes" id="UP000182108">
    <property type="component" value="Unassembled WGS sequence"/>
</dbReference>
<feature type="binding site" evidence="3">
    <location>
        <position position="101"/>
    </location>
    <ligand>
        <name>a divalent metal cation</name>
        <dbReference type="ChEBI" id="CHEBI:60240"/>
        <label>1</label>
    </ligand>
</feature>
<evidence type="ECO:0000313" key="4">
    <source>
        <dbReference type="EMBL" id="CUB05030.1"/>
    </source>
</evidence>
<feature type="binding site" evidence="3">
    <location>
        <position position="220"/>
    </location>
    <ligand>
        <name>a divalent metal cation</name>
        <dbReference type="ChEBI" id="CHEBI:60240"/>
        <label>1</label>
    </ligand>
</feature>
<dbReference type="GO" id="GO:0005737">
    <property type="term" value="C:cytoplasm"/>
    <property type="evidence" value="ECO:0007669"/>
    <property type="project" value="TreeGrafter"/>
</dbReference>
<dbReference type="PANTHER" id="PTHR13799">
    <property type="entry name" value="NGG1 INTERACTING FACTOR 3"/>
    <property type="match status" value="1"/>
</dbReference>
<organism evidence="4 5">
    <name type="scientific">Tepidiphilus thermophilus</name>
    <dbReference type="NCBI Taxonomy" id="876478"/>
    <lineage>
        <taxon>Bacteria</taxon>
        <taxon>Pseudomonadati</taxon>
        <taxon>Pseudomonadota</taxon>
        <taxon>Hydrogenophilia</taxon>
        <taxon>Hydrogenophilales</taxon>
        <taxon>Hydrogenophilaceae</taxon>
        <taxon>Tepidiphilus</taxon>
    </lineage>
</organism>
<dbReference type="Pfam" id="PF01784">
    <property type="entry name" value="DUF34_NIF3"/>
    <property type="match status" value="1"/>
</dbReference>
<evidence type="ECO:0000256" key="2">
    <source>
        <dbReference type="ARBA" id="ARBA00022723"/>
    </source>
</evidence>
<feature type="binding site" evidence="3">
    <location>
        <position position="63"/>
    </location>
    <ligand>
        <name>a divalent metal cation</name>
        <dbReference type="ChEBI" id="CHEBI:60240"/>
        <label>1</label>
    </ligand>
</feature>
<evidence type="ECO:0000313" key="5">
    <source>
        <dbReference type="Proteomes" id="UP000182108"/>
    </source>
</evidence>
<keyword evidence="2 3" id="KW-0479">Metal-binding</keyword>
<dbReference type="RefSeq" id="WP_055422567.1">
    <property type="nucleotide sequence ID" value="NZ_CYHH01000001.1"/>
</dbReference>
<evidence type="ECO:0000256" key="3">
    <source>
        <dbReference type="PIRSR" id="PIRSR602678-1"/>
    </source>
</evidence>
<dbReference type="PANTHER" id="PTHR13799:SF14">
    <property type="entry name" value="GTP CYCLOHYDROLASE 1 TYPE 2 HOMOLOG"/>
    <property type="match status" value="1"/>
</dbReference>
<evidence type="ECO:0000256" key="1">
    <source>
        <dbReference type="ARBA" id="ARBA00006964"/>
    </source>
</evidence>
<sequence length="248" mass="27116">MRLSDLVVALDGLLQPASFRDYCPNGLQVEGRPDVRRVLCGVTANVALIERAIAGGYDAILVHHGFFWRGEDPTLTAWRLRRLRPLLVHEVSLIAYHLPLDAHPEVGNNAAWARAMGWRPEGRCGGEDLVWLGWPEEPLTLSALAERLNAMLGHEPLVLGEPQRRIERLAWCSGAAQGEFAAAIAEGVDVYITGEVSEPCVHLARDAGVAFIAAGHHATERFGVQALGCWLAQEFGLVVDYHEVPSPV</sequence>
<dbReference type="NCBIfam" id="TIGR00486">
    <property type="entry name" value="YbgI_SA1388"/>
    <property type="match status" value="1"/>
</dbReference>
<feature type="binding site" evidence="3">
    <location>
        <position position="216"/>
    </location>
    <ligand>
        <name>a divalent metal cation</name>
        <dbReference type="ChEBI" id="CHEBI:60240"/>
        <label>1</label>
    </ligand>
</feature>
<dbReference type="InterPro" id="IPR036069">
    <property type="entry name" value="DUF34/NIF3_sf"/>
</dbReference>
<name>A0A0K6IPI0_9PROT</name>
<dbReference type="EMBL" id="CYHH01000001">
    <property type="protein sequence ID" value="CUB05030.1"/>
    <property type="molecule type" value="Genomic_DNA"/>
</dbReference>
<accession>A0A0K6IPI0</accession>
<gene>
    <name evidence="4" type="ORF">Ga0061068_101185</name>
</gene>
<dbReference type="Gene3D" id="3.40.1390.30">
    <property type="entry name" value="NIF3 (NGG1p interacting factor 3)-like"/>
    <property type="match status" value="2"/>
</dbReference>
<reference evidence="5" key="1">
    <citation type="submission" date="2015-08" db="EMBL/GenBank/DDBJ databases">
        <authorList>
            <person name="Babu N.S."/>
            <person name="Beckwith C.J."/>
            <person name="Beseler K.G."/>
            <person name="Brison A."/>
            <person name="Carone J.V."/>
            <person name="Caskin T.P."/>
            <person name="Diamond M."/>
            <person name="Durham M.E."/>
            <person name="Foxe J.M."/>
            <person name="Go M."/>
            <person name="Henderson B.A."/>
            <person name="Jones I.B."/>
            <person name="McGettigan J.A."/>
            <person name="Micheletti S.J."/>
            <person name="Nasrallah M.E."/>
            <person name="Ortiz D."/>
            <person name="Piller C.R."/>
            <person name="Privatt S.R."/>
            <person name="Schneider S.L."/>
            <person name="Sharp S."/>
            <person name="Smith T.C."/>
            <person name="Stanton J.D."/>
            <person name="Ullery H.E."/>
            <person name="Wilson R.J."/>
            <person name="Serrano M.G."/>
            <person name="Buck G."/>
            <person name="Lee V."/>
            <person name="Wang Y."/>
            <person name="Carvalho R."/>
            <person name="Voegtly L."/>
            <person name="Shi R."/>
            <person name="Duckworth R."/>
            <person name="Johnson A."/>
            <person name="Loviza R."/>
            <person name="Walstead R."/>
            <person name="Shah Z."/>
            <person name="Kiflezghi M."/>
            <person name="Wade K."/>
            <person name="Ball S.L."/>
            <person name="Bradley K.W."/>
            <person name="Asai D.J."/>
            <person name="Bowman C.A."/>
            <person name="Russell D.A."/>
            <person name="Pope W.H."/>
            <person name="Jacobs-Sera D."/>
            <person name="Hendrix R.W."/>
            <person name="Hatfull G.F."/>
        </authorList>
    </citation>
    <scope>NUCLEOTIDE SEQUENCE [LARGE SCALE GENOMIC DNA]</scope>
    <source>
        <strain evidence="5">JCM 19170</strain>
    </source>
</reference>
<dbReference type="GO" id="GO:0046872">
    <property type="term" value="F:metal ion binding"/>
    <property type="evidence" value="ECO:0007669"/>
    <property type="project" value="UniProtKB-KW"/>
</dbReference>
<dbReference type="OrthoDB" id="9800881at2"/>
<feature type="binding site" evidence="3">
    <location>
        <position position="64"/>
    </location>
    <ligand>
        <name>a divalent metal cation</name>
        <dbReference type="ChEBI" id="CHEBI:60240"/>
        <label>2</label>
    </ligand>
</feature>
<comment type="similarity">
    <text evidence="1">Belongs to the GTP cyclohydrolase I type 2/NIF3 family.</text>
</comment>
<dbReference type="InterPro" id="IPR002678">
    <property type="entry name" value="DUF34/NIF3"/>
</dbReference>
<keyword evidence="5" id="KW-1185">Reference proteome</keyword>
<dbReference type="AlphaFoldDB" id="A0A0K6IPI0"/>
<proteinExistence type="inferred from homology"/>
<dbReference type="SUPFAM" id="SSF102705">
    <property type="entry name" value="NIF3 (NGG1p interacting factor 3)-like"/>
    <property type="match status" value="1"/>
</dbReference>